<organism evidence="12 13">
    <name type="scientific">Paenacidovorax monticola</name>
    <dbReference type="NCBI Taxonomy" id="1926868"/>
    <lineage>
        <taxon>Bacteria</taxon>
        <taxon>Pseudomonadati</taxon>
        <taxon>Pseudomonadota</taxon>
        <taxon>Betaproteobacteria</taxon>
        <taxon>Burkholderiales</taxon>
        <taxon>Comamonadaceae</taxon>
        <taxon>Paenacidovorax</taxon>
    </lineage>
</organism>
<keyword evidence="5" id="KW-0963">Cytoplasm</keyword>
<dbReference type="GO" id="GO:0005737">
    <property type="term" value="C:cytoplasm"/>
    <property type="evidence" value="ECO:0007669"/>
    <property type="project" value="UniProtKB-SubCell"/>
</dbReference>
<evidence type="ECO:0000256" key="7">
    <source>
        <dbReference type="PIRSR" id="PIRSR016262-1"/>
    </source>
</evidence>
<protein>
    <recommendedName>
        <fullName evidence="5 6">Octanoyltransferase</fullName>
        <ecNumber evidence="5 6">2.3.1.181</ecNumber>
    </recommendedName>
    <alternativeName>
        <fullName evidence="5">Lipoate-protein ligase B</fullName>
    </alternativeName>
    <alternativeName>
        <fullName evidence="5">Lipoyl/octanoyl transferase</fullName>
    </alternativeName>
    <alternativeName>
        <fullName evidence="5">Octanoyl-[acyl-carrier-protein]-protein N-octanoyltransferase</fullName>
    </alternativeName>
</protein>
<reference evidence="12 13" key="1">
    <citation type="submission" date="2020-08" db="EMBL/GenBank/DDBJ databases">
        <title>Genome sequence of Acidovorax monticola KACC 19171T.</title>
        <authorList>
            <person name="Hyun D.-W."/>
            <person name="Bae J.-W."/>
        </authorList>
    </citation>
    <scope>NUCLEOTIDE SEQUENCE [LARGE SCALE GENOMIC DNA]</scope>
    <source>
        <strain evidence="12 13">KACC 19171</strain>
    </source>
</reference>
<dbReference type="Proteomes" id="UP000516057">
    <property type="component" value="Chromosome"/>
</dbReference>
<feature type="binding site" evidence="5 8">
    <location>
        <begin position="176"/>
        <end position="178"/>
    </location>
    <ligand>
        <name>substrate</name>
    </ligand>
</feature>
<feature type="active site" description="Acyl-thioester intermediate" evidence="5 7">
    <location>
        <position position="194"/>
    </location>
</feature>
<keyword evidence="3 5" id="KW-0012">Acyltransferase</keyword>
<dbReference type="AlphaFoldDB" id="A0A7H0HCC8"/>
<dbReference type="InterPro" id="IPR045864">
    <property type="entry name" value="aa-tRNA-synth_II/BPL/LPL"/>
</dbReference>
<comment type="pathway">
    <text evidence="1 5 6">Protein modification; protein lipoylation via endogenous pathway; protein N(6)-(lipoyl)lysine from octanoyl-[acyl-carrier-protein]: step 1/2.</text>
</comment>
<dbReference type="PROSITE" id="PS01313">
    <property type="entry name" value="LIPB"/>
    <property type="match status" value="1"/>
</dbReference>
<evidence type="ECO:0000256" key="6">
    <source>
        <dbReference type="PIRNR" id="PIRNR016262"/>
    </source>
</evidence>
<dbReference type="EMBL" id="CP060790">
    <property type="protein sequence ID" value="QNP58194.1"/>
    <property type="molecule type" value="Genomic_DNA"/>
</dbReference>
<evidence type="ECO:0000256" key="3">
    <source>
        <dbReference type="ARBA" id="ARBA00023315"/>
    </source>
</evidence>
<feature type="binding site" evidence="5 8">
    <location>
        <begin position="66"/>
        <end position="73"/>
    </location>
    <ligand>
        <name>substrate</name>
    </ligand>
</feature>
<feature type="region of interest" description="Disordered" evidence="10">
    <location>
        <begin position="129"/>
        <end position="154"/>
    </location>
</feature>
<dbReference type="KEGG" id="amon:H9L24_14040"/>
<dbReference type="Pfam" id="PF21948">
    <property type="entry name" value="LplA-B_cat"/>
    <property type="match status" value="1"/>
</dbReference>
<name>A0A7H0HCC8_9BURK</name>
<evidence type="ECO:0000256" key="9">
    <source>
        <dbReference type="PIRSR" id="PIRSR016262-3"/>
    </source>
</evidence>
<evidence type="ECO:0000256" key="2">
    <source>
        <dbReference type="ARBA" id="ARBA00022679"/>
    </source>
</evidence>
<keyword evidence="2 5" id="KW-0808">Transferase</keyword>
<dbReference type="EC" id="2.3.1.181" evidence="5 6"/>
<dbReference type="PANTHER" id="PTHR10993">
    <property type="entry name" value="OCTANOYLTRANSFERASE"/>
    <property type="match status" value="1"/>
</dbReference>
<keyword evidence="13" id="KW-1185">Reference proteome</keyword>
<dbReference type="InterPro" id="IPR020605">
    <property type="entry name" value="Octanoyltransferase_CS"/>
</dbReference>
<dbReference type="CDD" id="cd16444">
    <property type="entry name" value="LipB"/>
    <property type="match status" value="1"/>
</dbReference>
<dbReference type="InterPro" id="IPR004143">
    <property type="entry name" value="BPL_LPL_catalytic"/>
</dbReference>
<accession>A0A7H0HCC8</accession>
<dbReference type="GO" id="GO:0033819">
    <property type="term" value="F:lipoyl(octanoyl) transferase activity"/>
    <property type="evidence" value="ECO:0007669"/>
    <property type="project" value="UniProtKB-EC"/>
</dbReference>
<feature type="domain" description="BPL/LPL catalytic" evidence="11">
    <location>
        <begin position="27"/>
        <end position="230"/>
    </location>
</feature>
<dbReference type="HAMAP" id="MF_00013">
    <property type="entry name" value="LipB"/>
    <property type="match status" value="1"/>
</dbReference>
<comment type="miscellaneous">
    <text evidence="5">In the reaction, the free carboxyl group of octanoic acid is attached via an amide linkage to the epsilon-amino group of a specific lysine residue of lipoyl domains of lipoate-dependent enzymes.</text>
</comment>
<dbReference type="UniPathway" id="UPA00538">
    <property type="reaction ID" value="UER00592"/>
</dbReference>
<evidence type="ECO:0000256" key="1">
    <source>
        <dbReference type="ARBA" id="ARBA00004821"/>
    </source>
</evidence>
<evidence type="ECO:0000256" key="8">
    <source>
        <dbReference type="PIRSR" id="PIRSR016262-2"/>
    </source>
</evidence>
<dbReference type="SUPFAM" id="SSF55681">
    <property type="entry name" value="Class II aaRS and biotin synthetases"/>
    <property type="match status" value="1"/>
</dbReference>
<sequence>MDVRILGRTDYRATVQAMQDYTQARTEDTPDALWICEHAPHFTQGLAGQSDHILNPGAIPVVPTNRGGQVTFHGPGQVVAYPLLDLRRTGYYVKEYVYRLEEAVIRTLAAYGVTGHRVAGAPGIYVRTDDPGSHAMLPQRPQRREDGAPPPAPDFTGLGKIAALGIKVSRHCTYHGVALNVAMDLEPFTRINPCGYAGLATVDLSTIGVQTTWDEVAQRLGQQLAARLAP</sequence>
<dbReference type="PIRSF" id="PIRSF016262">
    <property type="entry name" value="LPLase"/>
    <property type="match status" value="1"/>
</dbReference>
<evidence type="ECO:0000256" key="4">
    <source>
        <dbReference type="ARBA" id="ARBA00024732"/>
    </source>
</evidence>
<proteinExistence type="inferred from homology"/>
<feature type="site" description="Lowers pKa of active site Cys" evidence="5 9">
    <location>
        <position position="160"/>
    </location>
</feature>
<evidence type="ECO:0000256" key="10">
    <source>
        <dbReference type="SAM" id="MobiDB-lite"/>
    </source>
</evidence>
<comment type="function">
    <text evidence="4 5 6">Catalyzes the transfer of endogenously produced octanoic acid from octanoyl-acyl-carrier-protein onto the lipoyl domains of lipoate-dependent enzymes. Lipoyl-ACP can also act as a substrate although octanoyl-ACP is likely to be the physiological substrate.</text>
</comment>
<evidence type="ECO:0000256" key="5">
    <source>
        <dbReference type="HAMAP-Rule" id="MF_00013"/>
    </source>
</evidence>
<evidence type="ECO:0000259" key="11">
    <source>
        <dbReference type="PROSITE" id="PS51733"/>
    </source>
</evidence>
<gene>
    <name evidence="5 12" type="primary">lipB</name>
    <name evidence="12" type="ORF">H9L24_14040</name>
</gene>
<dbReference type="RefSeq" id="WP_187735187.1">
    <property type="nucleotide sequence ID" value="NZ_CP060790.1"/>
</dbReference>
<evidence type="ECO:0000313" key="13">
    <source>
        <dbReference type="Proteomes" id="UP000516057"/>
    </source>
</evidence>
<comment type="catalytic activity">
    <reaction evidence="5 6">
        <text>octanoyl-[ACP] + L-lysyl-[protein] = N(6)-octanoyl-L-lysyl-[protein] + holo-[ACP] + H(+)</text>
        <dbReference type="Rhea" id="RHEA:17665"/>
        <dbReference type="Rhea" id="RHEA-COMP:9636"/>
        <dbReference type="Rhea" id="RHEA-COMP:9685"/>
        <dbReference type="Rhea" id="RHEA-COMP:9752"/>
        <dbReference type="Rhea" id="RHEA-COMP:9928"/>
        <dbReference type="ChEBI" id="CHEBI:15378"/>
        <dbReference type="ChEBI" id="CHEBI:29969"/>
        <dbReference type="ChEBI" id="CHEBI:64479"/>
        <dbReference type="ChEBI" id="CHEBI:78463"/>
        <dbReference type="ChEBI" id="CHEBI:78809"/>
        <dbReference type="EC" id="2.3.1.181"/>
    </reaction>
</comment>
<dbReference type="PROSITE" id="PS51733">
    <property type="entry name" value="BPL_LPL_CATALYTIC"/>
    <property type="match status" value="1"/>
</dbReference>
<dbReference type="GO" id="GO:0009249">
    <property type="term" value="P:protein lipoylation"/>
    <property type="evidence" value="ECO:0007669"/>
    <property type="project" value="InterPro"/>
</dbReference>
<evidence type="ECO:0000313" key="12">
    <source>
        <dbReference type="EMBL" id="QNP58194.1"/>
    </source>
</evidence>
<dbReference type="PANTHER" id="PTHR10993:SF7">
    <property type="entry name" value="LIPOYLTRANSFERASE 2, MITOCHONDRIAL-RELATED"/>
    <property type="match status" value="1"/>
</dbReference>
<dbReference type="Gene3D" id="3.30.930.10">
    <property type="entry name" value="Bira Bifunctional Protein, Domain 2"/>
    <property type="match status" value="1"/>
</dbReference>
<comment type="similarity">
    <text evidence="5 6">Belongs to the LipB family.</text>
</comment>
<feature type="binding site" evidence="5 8">
    <location>
        <begin position="163"/>
        <end position="165"/>
    </location>
    <ligand>
        <name>substrate</name>
    </ligand>
</feature>
<dbReference type="InterPro" id="IPR000544">
    <property type="entry name" value="Octanoyltransferase"/>
</dbReference>
<comment type="subcellular location">
    <subcellularLocation>
        <location evidence="5">Cytoplasm</location>
    </subcellularLocation>
</comment>
<dbReference type="NCBIfam" id="TIGR00214">
    <property type="entry name" value="lipB"/>
    <property type="match status" value="1"/>
</dbReference>